<evidence type="ECO:0000256" key="4">
    <source>
        <dbReference type="ARBA" id="ARBA00022737"/>
    </source>
</evidence>
<evidence type="ECO:0000256" key="1">
    <source>
        <dbReference type="ARBA" id="ARBA00004225"/>
    </source>
</evidence>
<feature type="transmembrane region" description="Helical" evidence="11">
    <location>
        <begin position="229"/>
        <end position="251"/>
    </location>
</feature>
<dbReference type="Pfam" id="PF00153">
    <property type="entry name" value="Mito_carr"/>
    <property type="match status" value="3"/>
</dbReference>
<evidence type="ECO:0000256" key="3">
    <source>
        <dbReference type="ARBA" id="ARBA00022692"/>
    </source>
</evidence>
<dbReference type="OrthoDB" id="270584at2759"/>
<dbReference type="GO" id="GO:0055085">
    <property type="term" value="P:transmembrane transport"/>
    <property type="evidence" value="ECO:0007669"/>
    <property type="project" value="InterPro"/>
</dbReference>
<dbReference type="PRINTS" id="PR00926">
    <property type="entry name" value="MITOCARRIER"/>
</dbReference>
<keyword evidence="4" id="KW-0677">Repeat</keyword>
<keyword evidence="2 9" id="KW-0813">Transport</keyword>
<dbReference type="InterPro" id="IPR002067">
    <property type="entry name" value="MCP"/>
</dbReference>
<evidence type="ECO:0000313" key="12">
    <source>
        <dbReference type="EMBL" id="EIW84430.1"/>
    </source>
</evidence>
<dbReference type="InterPro" id="IPR023395">
    <property type="entry name" value="MCP_dom_sf"/>
</dbReference>
<dbReference type="PROSITE" id="PS50920">
    <property type="entry name" value="SOLCAR"/>
    <property type="match status" value="3"/>
</dbReference>
<protein>
    <submittedName>
        <fullName evidence="12">Coenzyme A transporter</fullName>
    </submittedName>
</protein>
<accession>A0A5M3MZ58</accession>
<sequence length="358" mass="39178">MTSASASSSTQQPDKHKPKFDYAIVRSGVAGGIGACLAKTAVAPLDRVKILFQASNPDFQKYAGTWSGAFKAIRTIYTTGGTRELFQGHSATLLRIYPYAAIKFMAYDEWRELLMPTQESETNARRFTAGALAGLTSVTFTYPLELIRVRMAFQSQSGGARPSFMSAMRVIYNETAVTRPSSSSPSSAPISQAPSSASSPSPSLSNPPLSQTPITQKQPLFTRFPILKFYRGFSVTMLGIIPYAGTGFLFWDALRAHFYPVSAGRKPSTTANLVIGAVSGALSQTASYPFEIVRRRMQVGGLTRPDRWLRWSETVKAIYAHQGWRGFFVGLSIGYLKIVPMTAISFASWQGLKKAMEL</sequence>
<dbReference type="AlphaFoldDB" id="A0A5M3MZ58"/>
<keyword evidence="5 11" id="KW-1133">Transmembrane helix</keyword>
<dbReference type="GeneID" id="19208905"/>
<gene>
    <name evidence="12" type="ORF">CONPUDRAFT_71212</name>
</gene>
<feature type="repeat" description="Solcar" evidence="8">
    <location>
        <begin position="22"/>
        <end position="113"/>
    </location>
</feature>
<keyword evidence="3 8" id="KW-0812">Transmembrane</keyword>
<comment type="subcellular location">
    <subcellularLocation>
        <location evidence="1">Mitochondrion membrane</location>
        <topology evidence="1">Multi-pass membrane protein</topology>
    </subcellularLocation>
</comment>
<evidence type="ECO:0000256" key="2">
    <source>
        <dbReference type="ARBA" id="ARBA00022448"/>
    </source>
</evidence>
<name>A0A5M3MZ58_CONPW</name>
<evidence type="ECO:0000256" key="6">
    <source>
        <dbReference type="ARBA" id="ARBA00023128"/>
    </source>
</evidence>
<keyword evidence="6" id="KW-0496">Mitochondrion</keyword>
<dbReference type="PANTHER" id="PTHR24089">
    <property type="entry name" value="SOLUTE CARRIER FAMILY 25"/>
    <property type="match status" value="1"/>
</dbReference>
<dbReference type="RefSeq" id="XP_007765441.1">
    <property type="nucleotide sequence ID" value="XM_007767251.1"/>
</dbReference>
<reference evidence="13" key="1">
    <citation type="journal article" date="2012" name="Science">
        <title>The Paleozoic origin of enzymatic lignin decomposition reconstructed from 31 fungal genomes.</title>
        <authorList>
            <person name="Floudas D."/>
            <person name="Binder M."/>
            <person name="Riley R."/>
            <person name="Barry K."/>
            <person name="Blanchette R.A."/>
            <person name="Henrissat B."/>
            <person name="Martinez A.T."/>
            <person name="Otillar R."/>
            <person name="Spatafora J.W."/>
            <person name="Yadav J.S."/>
            <person name="Aerts A."/>
            <person name="Benoit I."/>
            <person name="Boyd A."/>
            <person name="Carlson A."/>
            <person name="Copeland A."/>
            <person name="Coutinho P.M."/>
            <person name="de Vries R.P."/>
            <person name="Ferreira P."/>
            <person name="Findley K."/>
            <person name="Foster B."/>
            <person name="Gaskell J."/>
            <person name="Glotzer D."/>
            <person name="Gorecki P."/>
            <person name="Heitman J."/>
            <person name="Hesse C."/>
            <person name="Hori C."/>
            <person name="Igarashi K."/>
            <person name="Jurgens J.A."/>
            <person name="Kallen N."/>
            <person name="Kersten P."/>
            <person name="Kohler A."/>
            <person name="Kuees U."/>
            <person name="Kumar T.K.A."/>
            <person name="Kuo A."/>
            <person name="LaButti K."/>
            <person name="Larrondo L.F."/>
            <person name="Lindquist E."/>
            <person name="Ling A."/>
            <person name="Lombard V."/>
            <person name="Lucas S."/>
            <person name="Lundell T."/>
            <person name="Martin R."/>
            <person name="McLaughlin D.J."/>
            <person name="Morgenstern I."/>
            <person name="Morin E."/>
            <person name="Murat C."/>
            <person name="Nagy L.G."/>
            <person name="Nolan M."/>
            <person name="Ohm R.A."/>
            <person name="Patyshakuliyeva A."/>
            <person name="Rokas A."/>
            <person name="Ruiz-Duenas F.J."/>
            <person name="Sabat G."/>
            <person name="Salamov A."/>
            <person name="Samejima M."/>
            <person name="Schmutz J."/>
            <person name="Slot J.C."/>
            <person name="St John F."/>
            <person name="Stenlid J."/>
            <person name="Sun H."/>
            <person name="Sun S."/>
            <person name="Syed K."/>
            <person name="Tsang A."/>
            <person name="Wiebenga A."/>
            <person name="Young D."/>
            <person name="Pisabarro A."/>
            <person name="Eastwood D.C."/>
            <person name="Martin F."/>
            <person name="Cullen D."/>
            <person name="Grigoriev I.V."/>
            <person name="Hibbett D.S."/>
        </authorList>
    </citation>
    <scope>NUCLEOTIDE SEQUENCE [LARGE SCALE GENOMIC DNA]</scope>
    <source>
        <strain evidence="13">RWD-64-598 SS2</strain>
    </source>
</reference>
<keyword evidence="7 8" id="KW-0472">Membrane</keyword>
<feature type="repeat" description="Solcar" evidence="8">
    <location>
        <begin position="267"/>
        <end position="355"/>
    </location>
</feature>
<dbReference type="OMA" id="VYERMKW"/>
<dbReference type="InterPro" id="IPR018108">
    <property type="entry name" value="MCP_transmembrane"/>
</dbReference>
<evidence type="ECO:0000256" key="11">
    <source>
        <dbReference type="SAM" id="Phobius"/>
    </source>
</evidence>
<evidence type="ECO:0000256" key="7">
    <source>
        <dbReference type="ARBA" id="ARBA00023136"/>
    </source>
</evidence>
<evidence type="ECO:0000313" key="13">
    <source>
        <dbReference type="Proteomes" id="UP000053558"/>
    </source>
</evidence>
<dbReference type="EMBL" id="JH711575">
    <property type="protein sequence ID" value="EIW84430.1"/>
    <property type="molecule type" value="Genomic_DNA"/>
</dbReference>
<evidence type="ECO:0000256" key="10">
    <source>
        <dbReference type="SAM" id="MobiDB-lite"/>
    </source>
</evidence>
<evidence type="ECO:0000256" key="5">
    <source>
        <dbReference type="ARBA" id="ARBA00022989"/>
    </source>
</evidence>
<dbReference type="GO" id="GO:0031966">
    <property type="term" value="C:mitochondrial membrane"/>
    <property type="evidence" value="ECO:0007669"/>
    <property type="project" value="UniProtKB-SubCell"/>
</dbReference>
<proteinExistence type="inferred from homology"/>
<feature type="region of interest" description="Disordered" evidence="10">
    <location>
        <begin position="178"/>
        <end position="214"/>
    </location>
</feature>
<feature type="repeat" description="Solcar" evidence="8">
    <location>
        <begin position="121"/>
        <end position="257"/>
    </location>
</feature>
<evidence type="ECO:0000256" key="9">
    <source>
        <dbReference type="RuleBase" id="RU000488"/>
    </source>
</evidence>
<keyword evidence="13" id="KW-1185">Reference proteome</keyword>
<comment type="caution">
    <text evidence="12">The sequence shown here is derived from an EMBL/GenBank/DDBJ whole genome shotgun (WGS) entry which is preliminary data.</text>
</comment>
<comment type="similarity">
    <text evidence="9">Belongs to the mitochondrial carrier (TC 2.A.29) family.</text>
</comment>
<dbReference type="Proteomes" id="UP000053558">
    <property type="component" value="Unassembled WGS sequence"/>
</dbReference>
<dbReference type="Gene3D" id="1.50.40.10">
    <property type="entry name" value="Mitochondrial carrier domain"/>
    <property type="match status" value="1"/>
</dbReference>
<dbReference type="KEGG" id="cput:CONPUDRAFT_71212"/>
<dbReference type="SUPFAM" id="SSF103506">
    <property type="entry name" value="Mitochondrial carrier"/>
    <property type="match status" value="1"/>
</dbReference>
<evidence type="ECO:0000256" key="8">
    <source>
        <dbReference type="PROSITE-ProRule" id="PRU00282"/>
    </source>
</evidence>
<feature type="compositionally biased region" description="Low complexity" evidence="10">
    <location>
        <begin position="180"/>
        <end position="209"/>
    </location>
</feature>
<feature type="transmembrane region" description="Helical" evidence="11">
    <location>
        <begin position="326"/>
        <end position="349"/>
    </location>
</feature>
<organism evidence="12 13">
    <name type="scientific">Coniophora puteana (strain RWD-64-598)</name>
    <name type="common">Brown rot fungus</name>
    <dbReference type="NCBI Taxonomy" id="741705"/>
    <lineage>
        <taxon>Eukaryota</taxon>
        <taxon>Fungi</taxon>
        <taxon>Dikarya</taxon>
        <taxon>Basidiomycota</taxon>
        <taxon>Agaricomycotina</taxon>
        <taxon>Agaricomycetes</taxon>
        <taxon>Agaricomycetidae</taxon>
        <taxon>Boletales</taxon>
        <taxon>Coniophorineae</taxon>
        <taxon>Coniophoraceae</taxon>
        <taxon>Coniophora</taxon>
    </lineage>
</organism>